<name>A0A9P6JG70_9FUNG</name>
<evidence type="ECO:0000313" key="2">
    <source>
        <dbReference type="Proteomes" id="UP000749646"/>
    </source>
</evidence>
<reference evidence="1" key="1">
    <citation type="journal article" date="2020" name="Fungal Divers.">
        <title>Resolving the Mortierellaceae phylogeny through synthesis of multi-gene phylogenetics and phylogenomics.</title>
        <authorList>
            <person name="Vandepol N."/>
            <person name="Liber J."/>
            <person name="Desiro A."/>
            <person name="Na H."/>
            <person name="Kennedy M."/>
            <person name="Barry K."/>
            <person name="Grigoriev I.V."/>
            <person name="Miller A.N."/>
            <person name="O'Donnell K."/>
            <person name="Stajich J.E."/>
            <person name="Bonito G."/>
        </authorList>
    </citation>
    <scope>NUCLEOTIDE SEQUENCE</scope>
    <source>
        <strain evidence="1">MES-2147</strain>
    </source>
</reference>
<evidence type="ECO:0000313" key="1">
    <source>
        <dbReference type="EMBL" id="KAF9972703.1"/>
    </source>
</evidence>
<dbReference type="EMBL" id="JAAAHW010004630">
    <property type="protein sequence ID" value="KAF9972703.1"/>
    <property type="molecule type" value="Genomic_DNA"/>
</dbReference>
<gene>
    <name evidence="1" type="ORF">BGZ65_009659</name>
</gene>
<protein>
    <submittedName>
        <fullName evidence="1">Uncharacterized protein</fullName>
    </submittedName>
</protein>
<accession>A0A9P6JG70</accession>
<dbReference type="AlphaFoldDB" id="A0A9P6JG70"/>
<dbReference type="Proteomes" id="UP000749646">
    <property type="component" value="Unassembled WGS sequence"/>
</dbReference>
<proteinExistence type="predicted"/>
<organism evidence="1 2">
    <name type="scientific">Modicella reniformis</name>
    <dbReference type="NCBI Taxonomy" id="1440133"/>
    <lineage>
        <taxon>Eukaryota</taxon>
        <taxon>Fungi</taxon>
        <taxon>Fungi incertae sedis</taxon>
        <taxon>Mucoromycota</taxon>
        <taxon>Mortierellomycotina</taxon>
        <taxon>Mortierellomycetes</taxon>
        <taxon>Mortierellales</taxon>
        <taxon>Mortierellaceae</taxon>
        <taxon>Modicella</taxon>
    </lineage>
</organism>
<feature type="non-terminal residue" evidence="1">
    <location>
        <position position="1"/>
    </location>
</feature>
<comment type="caution">
    <text evidence="1">The sequence shown here is derived from an EMBL/GenBank/DDBJ whole genome shotgun (WGS) entry which is preliminary data.</text>
</comment>
<keyword evidence="2" id="KW-1185">Reference proteome</keyword>
<sequence>TTWNAITSKWIANVVSKLLAFKKDIMTMSARADEWTNQPVKDNGDRWVRTIPTPTNSPFQAPVSLPSLTL</sequence>